<feature type="domain" description="MDN2-binding protein C-terminal" evidence="3">
    <location>
        <begin position="685"/>
        <end position="944"/>
    </location>
</feature>
<dbReference type="PANTHER" id="PTHR14382:SF1">
    <property type="entry name" value="MDM2-BINDING PROTEIN"/>
    <property type="match status" value="1"/>
</dbReference>
<evidence type="ECO:0000313" key="5">
    <source>
        <dbReference type="RefSeq" id="XP_013402079.1"/>
    </source>
</evidence>
<dbReference type="GO" id="GO:0031396">
    <property type="term" value="P:regulation of protein ubiquitination"/>
    <property type="evidence" value="ECO:0007669"/>
    <property type="project" value="InterPro"/>
</dbReference>
<protein>
    <submittedName>
        <fullName evidence="5">Uncharacterized protein LOC106167763</fullName>
    </submittedName>
</protein>
<feature type="domain" description="DM2" evidence="2">
    <location>
        <begin position="506"/>
        <end position="677"/>
    </location>
</feature>
<feature type="compositionally biased region" description="Basic and acidic residues" evidence="1">
    <location>
        <begin position="831"/>
        <end position="854"/>
    </location>
</feature>
<dbReference type="InterPro" id="IPR029418">
    <property type="entry name" value="MTBP_C"/>
</dbReference>
<sequence>MDRYVLVLCTDIISEDSTLLPAVLQKLTEDASRYKEITITTYFGEASQQVYTAFVHPLSGQDGRPIADHKQQQTKSNSENVKWEAFTNTDTFCKTLQEMLHGKQTNCPAAQSEDTDLMAEQLHLMADALPYTGFLLDIIWFGNVNFSIESNLGLYGALQRLVTCHHGFVTLLYENILSAEGWAWVEALQGTSCSIGGSTRLLVDTLWRGSVTFHNTKTGDTLSVPNLSLSPTTGSVLTGQYSIHVVQSDQKVSDQKGQHYGTVSRRKKRQPPVLAMSPHLVFLDEVYLGDVPTYVLSNSKFKLSLMSKISDANSSSQAFLERINKRKEFGTIVRLTFGHSTDPPIDDLRVDTQTWMNRVINNVTAEDSIVKLSGSTDYHNFLLLSAEDGSSCSHSADDTLNMDHCFAYLMKKPADINGAIVDDLIKIDRQMNRKQNEDNKAKEKISDTLGTEINFANALRKSGIIQDVRKVAGKSSQTGRGITHNVKTPDNESESKTGSYWLISPEIEQHVKELLSGQPKYSPDSLVKIETKIADAQASVLKQWIEFRQAEGQSTKMAYSELLQLLSEVRKQCLSIISQQCVFPRTSIKDVKLLPKDSFSELAVEPDQWLEREALLHVEDTVKKIQRYKSTDSLGGLMPPAKDDSVTLDVSEFLKYFKADGSSEADNLKPVHFGRSKQSHQVDGSLDPDAVSTMKWPEVKRRCFHDMYYNNDDTTAERKEQKANRIRSRYIGNETGSTCNVHQRSQPVTIAQLTNAAKREKERDLKEQEKLSNDVAKKGKRKQIGESTPSVNRNSLQSVRQSARKSKDGASLEDPVQMSARNRKILVPVKAAERKKAVNQPKDARRGDCGREEVAAQPKMSAKAQSSSQPVSRESRSERHRRKLEEIVTATLVANGITTDHSLYTSCKTRLYKLTKMYVMDLTTSRNLKEEMKKIAEDHVKQVISFETKRIDPSAS</sequence>
<feature type="compositionally biased region" description="Polar residues" evidence="1">
    <location>
        <begin position="476"/>
        <end position="486"/>
    </location>
</feature>
<evidence type="ECO:0000259" key="2">
    <source>
        <dbReference type="Pfam" id="PF14919"/>
    </source>
</evidence>
<reference evidence="5" key="1">
    <citation type="submission" date="2025-08" db="UniProtKB">
        <authorList>
            <consortium name="RefSeq"/>
        </authorList>
    </citation>
    <scope>IDENTIFICATION</scope>
    <source>
        <tissue evidence="5">Gonads</tissue>
    </source>
</reference>
<feature type="region of interest" description="Disordered" evidence="1">
    <location>
        <begin position="476"/>
        <end position="496"/>
    </location>
</feature>
<organism evidence="4 5">
    <name type="scientific">Lingula anatina</name>
    <name type="common">Brachiopod</name>
    <name type="synonym">Lingula unguis</name>
    <dbReference type="NCBI Taxonomy" id="7574"/>
    <lineage>
        <taxon>Eukaryota</taxon>
        <taxon>Metazoa</taxon>
        <taxon>Spiralia</taxon>
        <taxon>Lophotrochozoa</taxon>
        <taxon>Brachiopoda</taxon>
        <taxon>Linguliformea</taxon>
        <taxon>Lingulata</taxon>
        <taxon>Lingulida</taxon>
        <taxon>Linguloidea</taxon>
        <taxon>Lingulidae</taxon>
        <taxon>Lingula</taxon>
    </lineage>
</organism>
<dbReference type="Pfam" id="PF14919">
    <property type="entry name" value="MTBP_mid"/>
    <property type="match status" value="1"/>
</dbReference>
<accession>A0A1S3IX08</accession>
<keyword evidence="4" id="KW-1185">Reference proteome</keyword>
<dbReference type="AlphaFoldDB" id="A0A1S3IX08"/>
<feature type="region of interest" description="Disordered" evidence="1">
    <location>
        <begin position="756"/>
        <end position="880"/>
    </location>
</feature>
<name>A0A1S3IX08_LINAN</name>
<evidence type="ECO:0000259" key="3">
    <source>
        <dbReference type="Pfam" id="PF14920"/>
    </source>
</evidence>
<gene>
    <name evidence="5" type="primary">LOC106167763</name>
</gene>
<dbReference type="GeneID" id="106167763"/>
<dbReference type="RefSeq" id="XP_013402079.1">
    <property type="nucleotide sequence ID" value="XM_013546625.1"/>
</dbReference>
<dbReference type="GO" id="GO:0007089">
    <property type="term" value="P:traversing start control point of mitotic cell cycle"/>
    <property type="evidence" value="ECO:0007669"/>
    <property type="project" value="TreeGrafter"/>
</dbReference>
<dbReference type="OrthoDB" id="8633268at2759"/>
<dbReference type="Proteomes" id="UP000085678">
    <property type="component" value="Unplaced"/>
</dbReference>
<dbReference type="STRING" id="7574.A0A1S3IX08"/>
<evidence type="ECO:0000256" key="1">
    <source>
        <dbReference type="SAM" id="MobiDB-lite"/>
    </source>
</evidence>
<dbReference type="KEGG" id="lak:106167763"/>
<feature type="compositionally biased region" description="Basic and acidic residues" evidence="1">
    <location>
        <begin position="757"/>
        <end position="777"/>
    </location>
</feature>
<dbReference type="GO" id="GO:0000776">
    <property type="term" value="C:kinetochore"/>
    <property type="evidence" value="ECO:0007669"/>
    <property type="project" value="TreeGrafter"/>
</dbReference>
<dbReference type="InterPro" id="IPR039061">
    <property type="entry name" value="MTBP"/>
</dbReference>
<dbReference type="PANTHER" id="PTHR14382">
    <property type="entry name" value="MDM2-BINDING PROTEIN"/>
    <property type="match status" value="1"/>
</dbReference>
<feature type="compositionally biased region" description="Polar residues" evidence="1">
    <location>
        <begin position="785"/>
        <end position="801"/>
    </location>
</feature>
<dbReference type="GO" id="GO:0034501">
    <property type="term" value="P:protein localization to kinetochore"/>
    <property type="evidence" value="ECO:0007669"/>
    <property type="project" value="TreeGrafter"/>
</dbReference>
<dbReference type="Pfam" id="PF14920">
    <property type="entry name" value="MTBP_C"/>
    <property type="match status" value="1"/>
</dbReference>
<dbReference type="InterPro" id="IPR029420">
    <property type="entry name" value="MTBP_central"/>
</dbReference>
<proteinExistence type="predicted"/>
<dbReference type="InParanoid" id="A0A1S3IX08"/>
<evidence type="ECO:0000313" key="4">
    <source>
        <dbReference type="Proteomes" id="UP000085678"/>
    </source>
</evidence>